<evidence type="ECO:0000313" key="1">
    <source>
        <dbReference type="Proteomes" id="UP000095287"/>
    </source>
</evidence>
<reference evidence="2" key="1">
    <citation type="submission" date="2016-11" db="UniProtKB">
        <authorList>
            <consortium name="WormBaseParasite"/>
        </authorList>
    </citation>
    <scope>IDENTIFICATION</scope>
</reference>
<dbReference type="AlphaFoldDB" id="A0A1I8A3J8"/>
<accession>A0A1I8A3J8</accession>
<keyword evidence="1" id="KW-1185">Reference proteome</keyword>
<organism evidence="1 2">
    <name type="scientific">Steinernema glaseri</name>
    <dbReference type="NCBI Taxonomy" id="37863"/>
    <lineage>
        <taxon>Eukaryota</taxon>
        <taxon>Metazoa</taxon>
        <taxon>Ecdysozoa</taxon>
        <taxon>Nematoda</taxon>
        <taxon>Chromadorea</taxon>
        <taxon>Rhabditida</taxon>
        <taxon>Tylenchina</taxon>
        <taxon>Panagrolaimomorpha</taxon>
        <taxon>Strongyloidoidea</taxon>
        <taxon>Steinernematidae</taxon>
        <taxon>Steinernema</taxon>
    </lineage>
</organism>
<name>A0A1I8A3J8_9BILA</name>
<dbReference type="WBParaSite" id="L893_g32505.t1">
    <property type="protein sequence ID" value="L893_g32505.t1"/>
    <property type="gene ID" value="L893_g32505"/>
</dbReference>
<sequence length="72" mass="8525">MSRECPVGPRVEPRCVVRNKFKKNKQTSIDRVFLLTVRLKMLFIDATNKEAVITMRIFVYAIDQRNGRKERI</sequence>
<proteinExistence type="predicted"/>
<dbReference type="Proteomes" id="UP000095287">
    <property type="component" value="Unplaced"/>
</dbReference>
<protein>
    <submittedName>
        <fullName evidence="2">Uncharacterized protein</fullName>
    </submittedName>
</protein>
<evidence type="ECO:0000313" key="2">
    <source>
        <dbReference type="WBParaSite" id="L893_g32505.t1"/>
    </source>
</evidence>